<keyword evidence="8" id="KW-1185">Reference proteome</keyword>
<dbReference type="AlphaFoldDB" id="A0AAV7DY32"/>
<dbReference type="InterPro" id="IPR006564">
    <property type="entry name" value="Znf_PMZ"/>
</dbReference>
<evidence type="ECO:0000259" key="6">
    <source>
        <dbReference type="PROSITE" id="PS50966"/>
    </source>
</evidence>
<dbReference type="Proteomes" id="UP000825729">
    <property type="component" value="Unassembled WGS sequence"/>
</dbReference>
<keyword evidence="2 4" id="KW-0863">Zinc-finger</keyword>
<evidence type="ECO:0000256" key="2">
    <source>
        <dbReference type="ARBA" id="ARBA00022771"/>
    </source>
</evidence>
<dbReference type="PROSITE" id="PS50966">
    <property type="entry name" value="ZF_SWIM"/>
    <property type="match status" value="1"/>
</dbReference>
<feature type="domain" description="SWIM-type" evidence="6">
    <location>
        <begin position="52"/>
        <end position="84"/>
    </location>
</feature>
<gene>
    <name evidence="7" type="ORF">H6P81_020088</name>
</gene>
<dbReference type="GO" id="GO:0008270">
    <property type="term" value="F:zinc ion binding"/>
    <property type="evidence" value="ECO:0007669"/>
    <property type="project" value="UniProtKB-KW"/>
</dbReference>
<dbReference type="EMBL" id="JAINDJ010000008">
    <property type="protein sequence ID" value="KAG9439923.1"/>
    <property type="molecule type" value="Genomic_DNA"/>
</dbReference>
<feature type="region of interest" description="Disordered" evidence="5">
    <location>
        <begin position="634"/>
        <end position="752"/>
    </location>
</feature>
<feature type="region of interest" description="Disordered" evidence="5">
    <location>
        <begin position="120"/>
        <end position="142"/>
    </location>
</feature>
<dbReference type="InterPro" id="IPR019557">
    <property type="entry name" value="AminoTfrase-like_pln_mobile"/>
</dbReference>
<feature type="region of interest" description="Disordered" evidence="5">
    <location>
        <begin position="163"/>
        <end position="195"/>
    </location>
</feature>
<keyword evidence="1" id="KW-0479">Metal-binding</keyword>
<evidence type="ECO:0000256" key="3">
    <source>
        <dbReference type="ARBA" id="ARBA00022833"/>
    </source>
</evidence>
<dbReference type="SMART" id="SM00575">
    <property type="entry name" value="ZnF_PMZ"/>
    <property type="match status" value="1"/>
</dbReference>
<reference evidence="7 8" key="1">
    <citation type="submission" date="2021-07" db="EMBL/GenBank/DDBJ databases">
        <title>The Aristolochia fimbriata genome: insights into angiosperm evolution, floral development and chemical biosynthesis.</title>
        <authorList>
            <person name="Jiao Y."/>
        </authorList>
    </citation>
    <scope>NUCLEOTIDE SEQUENCE [LARGE SCALE GENOMIC DNA]</scope>
    <source>
        <strain evidence="7">IBCAS-2021</strain>
        <tissue evidence="7">Leaf</tissue>
    </source>
</reference>
<dbReference type="InterPro" id="IPR007527">
    <property type="entry name" value="Znf_SWIM"/>
</dbReference>
<dbReference type="PANTHER" id="PTHR46033">
    <property type="entry name" value="PROTEIN MAIN-LIKE 2"/>
    <property type="match status" value="1"/>
</dbReference>
<feature type="compositionally biased region" description="Low complexity" evidence="5">
    <location>
        <begin position="174"/>
        <end position="183"/>
    </location>
</feature>
<sequence length="752" mass="85531">MNAWFVHRQDKVAQITTHLCPLVDAHLRTVVDDDRHVHVVTYGDGIFHASEHKVNVMLRECTCLSFQIYQVPCVHAIAVCGAVHYDFYQLTSEYYYASTNARVYERAFDVPTRRSTWVQEGPVVLPPGPKRTPGRPMSTRIHNSMDWRDDDRGRYLCSNCKQPGHNKRACKAPSSDSAESSRAVSRRRDGRRPLLYDQDSHRSEAIWHGEDPGCLECTEHFQTLRHWPMDERMLPYVEAAGFGALHRVQWLRLDKPLITALVERWRSETNTFHLANGEMTITLEDVAVLLGLRVDGDAVTGSTRGDWMELARVLLGVELPPGSFQGGRLSLSWLRGQFSFCPDDATELVIQQHARAYLLHLVGATIFSDGSARGVHMAYLTLFEDFEEARRYSWGAATLAFLYRELAKACRTGVIGIAGCLTLMQLWVWERLHTGRPTLLEEPELHGGPLGSRWNVRRTNATNPGGNLVLYRTELDHQRSYQVNWQPYQDFMQRLPAICVEGRHIWLSRTPLICFEIVELHVPDRVMLQFGLEQVTPPEDVEHALYHRDYIARWEARAEYVIMGSRAHTPKHAPSDYMRWYLGATRQFIAPPPTEPAMVYHPRGYTEEALGSLIPIIHRPTLAGDWTLLSVGPAQPSTLGGSDRRGDESHAGEPSHVVEPARDRAPRRRRARRRPTAEMTTRVEDSDEVPAVPEPTVLDLPPQQTPDTEPGPPLEQPIKQPQEEPSRHPPIRRIYTRRQKKAISAPEPSSAL</sequence>
<dbReference type="Pfam" id="PF04434">
    <property type="entry name" value="SWIM"/>
    <property type="match status" value="1"/>
</dbReference>
<evidence type="ECO:0000313" key="8">
    <source>
        <dbReference type="Proteomes" id="UP000825729"/>
    </source>
</evidence>
<dbReference type="PANTHER" id="PTHR46033:SF8">
    <property type="entry name" value="PROTEIN MAINTENANCE OF MERISTEMS-LIKE"/>
    <property type="match status" value="1"/>
</dbReference>
<evidence type="ECO:0000256" key="4">
    <source>
        <dbReference type="PROSITE-ProRule" id="PRU00325"/>
    </source>
</evidence>
<feature type="compositionally biased region" description="Basic residues" evidence="5">
    <location>
        <begin position="729"/>
        <end position="741"/>
    </location>
</feature>
<dbReference type="InterPro" id="IPR044824">
    <property type="entry name" value="MAIN-like"/>
</dbReference>
<evidence type="ECO:0000256" key="1">
    <source>
        <dbReference type="ARBA" id="ARBA00022723"/>
    </source>
</evidence>
<dbReference type="GO" id="GO:0010073">
    <property type="term" value="P:meristem maintenance"/>
    <property type="evidence" value="ECO:0007669"/>
    <property type="project" value="InterPro"/>
</dbReference>
<proteinExistence type="predicted"/>
<accession>A0AAV7DY32</accession>
<name>A0AAV7DY32_ARIFI</name>
<protein>
    <recommendedName>
        <fullName evidence="6">SWIM-type domain-containing protein</fullName>
    </recommendedName>
</protein>
<comment type="caution">
    <text evidence="7">The sequence shown here is derived from an EMBL/GenBank/DDBJ whole genome shotgun (WGS) entry which is preliminary data.</text>
</comment>
<organism evidence="7 8">
    <name type="scientific">Aristolochia fimbriata</name>
    <name type="common">White veined hardy Dutchman's pipe vine</name>
    <dbReference type="NCBI Taxonomy" id="158543"/>
    <lineage>
        <taxon>Eukaryota</taxon>
        <taxon>Viridiplantae</taxon>
        <taxon>Streptophyta</taxon>
        <taxon>Embryophyta</taxon>
        <taxon>Tracheophyta</taxon>
        <taxon>Spermatophyta</taxon>
        <taxon>Magnoliopsida</taxon>
        <taxon>Magnoliidae</taxon>
        <taxon>Piperales</taxon>
        <taxon>Aristolochiaceae</taxon>
        <taxon>Aristolochia</taxon>
    </lineage>
</organism>
<evidence type="ECO:0000256" key="5">
    <source>
        <dbReference type="SAM" id="MobiDB-lite"/>
    </source>
</evidence>
<keyword evidence="3" id="KW-0862">Zinc</keyword>
<evidence type="ECO:0000313" key="7">
    <source>
        <dbReference type="EMBL" id="KAG9439923.1"/>
    </source>
</evidence>
<feature type="compositionally biased region" description="Basic and acidic residues" evidence="5">
    <location>
        <begin position="642"/>
        <end position="653"/>
    </location>
</feature>
<dbReference type="Pfam" id="PF10536">
    <property type="entry name" value="PMD"/>
    <property type="match status" value="1"/>
</dbReference>
<feature type="compositionally biased region" description="Basic residues" evidence="5">
    <location>
        <begin position="665"/>
        <end position="674"/>
    </location>
</feature>